<dbReference type="AlphaFoldDB" id="A0A5B0P4Q4"/>
<evidence type="ECO:0000256" key="1">
    <source>
        <dbReference type="SAM" id="MobiDB-lite"/>
    </source>
</evidence>
<keyword evidence="4" id="KW-1185">Reference proteome</keyword>
<dbReference type="InterPro" id="IPR035899">
    <property type="entry name" value="DBL_dom_sf"/>
</dbReference>
<feature type="compositionally biased region" description="Polar residues" evidence="1">
    <location>
        <begin position="150"/>
        <end position="160"/>
    </location>
</feature>
<dbReference type="SUPFAM" id="SSF48065">
    <property type="entry name" value="DBL homology domain (DH-domain)"/>
    <property type="match status" value="1"/>
</dbReference>
<dbReference type="InterPro" id="IPR011993">
    <property type="entry name" value="PH-like_dom_sf"/>
</dbReference>
<evidence type="ECO:0000313" key="2">
    <source>
        <dbReference type="EMBL" id="KAA1096451.1"/>
    </source>
</evidence>
<dbReference type="Proteomes" id="UP000325313">
    <property type="component" value="Unassembled WGS sequence"/>
</dbReference>
<dbReference type="Gene3D" id="2.30.29.30">
    <property type="entry name" value="Pleckstrin-homology domain (PH domain)/Phosphotyrosine-binding domain (PTB)"/>
    <property type="match status" value="1"/>
</dbReference>
<reference evidence="4 5" key="1">
    <citation type="submission" date="2019-05" db="EMBL/GenBank/DDBJ databases">
        <title>Emergence of the Ug99 lineage of the wheat stem rust pathogen through somatic hybridization.</title>
        <authorList>
            <person name="Li F."/>
            <person name="Upadhyaya N.M."/>
            <person name="Sperschneider J."/>
            <person name="Matny O."/>
            <person name="Nguyen-Phuc H."/>
            <person name="Mago R."/>
            <person name="Raley C."/>
            <person name="Miller M.E."/>
            <person name="Silverstein K.A.T."/>
            <person name="Henningsen E."/>
            <person name="Hirsch C.D."/>
            <person name="Visser B."/>
            <person name="Pretorius Z.A."/>
            <person name="Steffenson B.J."/>
            <person name="Schwessinger B."/>
            <person name="Dodds P.N."/>
            <person name="Figueroa M."/>
        </authorList>
    </citation>
    <scope>NUCLEOTIDE SEQUENCE [LARGE SCALE GENOMIC DNA]</scope>
    <source>
        <strain evidence="2">21-0</strain>
        <strain evidence="3 5">Ug99</strain>
    </source>
</reference>
<accession>A0A5B0P4Q4</accession>
<evidence type="ECO:0000313" key="3">
    <source>
        <dbReference type="EMBL" id="KAA1131982.1"/>
    </source>
</evidence>
<protein>
    <submittedName>
        <fullName evidence="2">Uncharacterized protein</fullName>
    </submittedName>
</protein>
<name>A0A5B0P4Q4_PUCGR</name>
<dbReference type="PANTHER" id="PTHR47339:SF1">
    <property type="entry name" value="CELL DIVISION CONTROL PROTEIN 24"/>
    <property type="match status" value="1"/>
</dbReference>
<dbReference type="EMBL" id="VDEP01000102">
    <property type="protein sequence ID" value="KAA1131982.1"/>
    <property type="molecule type" value="Genomic_DNA"/>
</dbReference>
<dbReference type="InterPro" id="IPR053026">
    <property type="entry name" value="CDC42_GEF"/>
</dbReference>
<dbReference type="EMBL" id="VSWC01000067">
    <property type="protein sequence ID" value="KAA1096451.1"/>
    <property type="molecule type" value="Genomic_DNA"/>
</dbReference>
<comment type="caution">
    <text evidence="2">The sequence shown here is derived from an EMBL/GenBank/DDBJ whole genome shotgun (WGS) entry which is preliminary data.</text>
</comment>
<dbReference type="GO" id="GO:0005737">
    <property type="term" value="C:cytoplasm"/>
    <property type="evidence" value="ECO:0007669"/>
    <property type="project" value="TreeGrafter"/>
</dbReference>
<dbReference type="GO" id="GO:0000935">
    <property type="term" value="C:division septum"/>
    <property type="evidence" value="ECO:0007669"/>
    <property type="project" value="TreeGrafter"/>
</dbReference>
<dbReference type="Gene3D" id="1.20.900.10">
    <property type="entry name" value="Dbl homology (DH) domain"/>
    <property type="match status" value="1"/>
</dbReference>
<evidence type="ECO:0000313" key="4">
    <source>
        <dbReference type="Proteomes" id="UP000324748"/>
    </source>
</evidence>
<dbReference type="GO" id="GO:0031106">
    <property type="term" value="P:septin ring organization"/>
    <property type="evidence" value="ECO:0007669"/>
    <property type="project" value="TreeGrafter"/>
</dbReference>
<evidence type="ECO:0000313" key="5">
    <source>
        <dbReference type="Proteomes" id="UP000325313"/>
    </source>
</evidence>
<dbReference type="GO" id="GO:0005634">
    <property type="term" value="C:nucleus"/>
    <property type="evidence" value="ECO:0007669"/>
    <property type="project" value="TreeGrafter"/>
</dbReference>
<proteinExistence type="predicted"/>
<gene>
    <name evidence="2" type="ORF">PGT21_017139</name>
    <name evidence="3" type="ORF">PGTUg99_035235</name>
</gene>
<sequence>MGRFYFAGPSFYYSRYILLELVEPIGQYSGSQLVKHTSPNGPYYDELKEGLASITRVTDAVNETTRQRENELAVNDLKERVEDWKGHELVTFGQLVLEDTFTVVKNESETALSGGVPPGELAFKPARREGFLPTSWFKSWLAGRNPSRRGGTQPSSSEGISSDELV</sequence>
<feature type="region of interest" description="Disordered" evidence="1">
    <location>
        <begin position="143"/>
        <end position="166"/>
    </location>
</feature>
<dbReference type="GO" id="GO:0043332">
    <property type="term" value="C:mating projection tip"/>
    <property type="evidence" value="ECO:0007669"/>
    <property type="project" value="TreeGrafter"/>
</dbReference>
<dbReference type="PANTHER" id="PTHR47339">
    <property type="entry name" value="CELL DIVISION CONTROL PROTEIN 24"/>
    <property type="match status" value="1"/>
</dbReference>
<dbReference type="Proteomes" id="UP000324748">
    <property type="component" value="Unassembled WGS sequence"/>
</dbReference>
<organism evidence="2 4">
    <name type="scientific">Puccinia graminis f. sp. tritici</name>
    <dbReference type="NCBI Taxonomy" id="56615"/>
    <lineage>
        <taxon>Eukaryota</taxon>
        <taxon>Fungi</taxon>
        <taxon>Dikarya</taxon>
        <taxon>Basidiomycota</taxon>
        <taxon>Pucciniomycotina</taxon>
        <taxon>Pucciniomycetes</taxon>
        <taxon>Pucciniales</taxon>
        <taxon>Pucciniaceae</taxon>
        <taxon>Puccinia</taxon>
    </lineage>
</organism>
<dbReference type="GO" id="GO:0030010">
    <property type="term" value="P:establishment of cell polarity"/>
    <property type="evidence" value="ECO:0007669"/>
    <property type="project" value="TreeGrafter"/>
</dbReference>
<dbReference type="OrthoDB" id="1594986at2759"/>